<gene>
    <name evidence="1" type="ORF">CAK95_26930</name>
</gene>
<name>A0A1W6ZY64_9HYPH</name>
<reference evidence="1 2" key="1">
    <citation type="submission" date="2017-05" db="EMBL/GenBank/DDBJ databases">
        <title>Full genome sequence of Pseudorhodoplanes sinuspersici.</title>
        <authorList>
            <person name="Dastgheib S.M.M."/>
            <person name="Shavandi M."/>
            <person name="Tirandaz H."/>
        </authorList>
    </citation>
    <scope>NUCLEOTIDE SEQUENCE [LARGE SCALE GENOMIC DNA]</scope>
    <source>
        <strain evidence="1 2">RIPI110</strain>
    </source>
</reference>
<accession>A0A1W6ZY64</accession>
<dbReference type="Proteomes" id="UP000194137">
    <property type="component" value="Chromosome"/>
</dbReference>
<dbReference type="EMBL" id="CP021112">
    <property type="protein sequence ID" value="ARQ02332.1"/>
    <property type="molecule type" value="Genomic_DNA"/>
</dbReference>
<organism evidence="1 2">
    <name type="scientific">Pseudorhodoplanes sinuspersici</name>
    <dbReference type="NCBI Taxonomy" id="1235591"/>
    <lineage>
        <taxon>Bacteria</taxon>
        <taxon>Pseudomonadati</taxon>
        <taxon>Pseudomonadota</taxon>
        <taxon>Alphaproteobacteria</taxon>
        <taxon>Hyphomicrobiales</taxon>
        <taxon>Pseudorhodoplanes</taxon>
    </lineage>
</organism>
<proteinExistence type="predicted"/>
<evidence type="ECO:0000313" key="1">
    <source>
        <dbReference type="EMBL" id="ARQ02332.1"/>
    </source>
</evidence>
<protein>
    <submittedName>
        <fullName evidence="1">Uncharacterized protein</fullName>
    </submittedName>
</protein>
<sequence length="63" mass="7139">MIYICDTYADHAADAQCCDALLISLLFIMIQLSSTLCESEDRNDDARLPLTRNDALRNRVPHL</sequence>
<dbReference type="AlphaFoldDB" id="A0A1W6ZY64"/>
<dbReference type="KEGG" id="psin:CAK95_26930"/>
<evidence type="ECO:0000313" key="2">
    <source>
        <dbReference type="Proteomes" id="UP000194137"/>
    </source>
</evidence>
<keyword evidence="2" id="KW-1185">Reference proteome</keyword>